<evidence type="ECO:0000256" key="1">
    <source>
        <dbReference type="SAM" id="MobiDB-lite"/>
    </source>
</evidence>
<feature type="compositionally biased region" description="Basic and acidic residues" evidence="1">
    <location>
        <begin position="88"/>
        <end position="102"/>
    </location>
</feature>
<keyword evidence="2" id="KW-0472">Membrane</keyword>
<dbReference type="PROSITE" id="PS51724">
    <property type="entry name" value="SPOR"/>
    <property type="match status" value="1"/>
</dbReference>
<keyword evidence="2" id="KW-1133">Transmembrane helix</keyword>
<dbReference type="InterPro" id="IPR007730">
    <property type="entry name" value="SPOR-like_dom"/>
</dbReference>
<dbReference type="EMBL" id="QJJM01000001">
    <property type="protein sequence ID" value="PXW78971.1"/>
    <property type="molecule type" value="Genomic_DNA"/>
</dbReference>
<dbReference type="Pfam" id="PF05036">
    <property type="entry name" value="SPOR"/>
    <property type="match status" value="1"/>
</dbReference>
<dbReference type="Gene3D" id="3.30.70.1070">
    <property type="entry name" value="Sporulation related repeat"/>
    <property type="match status" value="1"/>
</dbReference>
<evidence type="ECO:0000313" key="5">
    <source>
        <dbReference type="Proteomes" id="UP000248014"/>
    </source>
</evidence>
<evidence type="ECO:0000259" key="3">
    <source>
        <dbReference type="PROSITE" id="PS51724"/>
    </source>
</evidence>
<sequence length="208" mass="21481">MSNRLDNGVDGELRDQSLGLDADDDRLPWLESVDDVPANDGNGAKIFGFVLLGLVGLSIVLAAICWLGGSGSAPEGDGSLIAAPQGDYKVRPKDSQEQKVEGTGDASFAVSQGEQPTGQLADAAGAPPPPGSALVQLGAYTDEASALTGWQTLSQRHEVLKGLDRRIVQATVDGGTVFRLSAVLGSPASANQVCDQLKKAGQNCLVVR</sequence>
<dbReference type="OrthoDB" id="7390714at2"/>
<dbReference type="AlphaFoldDB" id="A0A2V3VDR3"/>
<dbReference type="GO" id="GO:0042834">
    <property type="term" value="F:peptidoglycan binding"/>
    <property type="evidence" value="ECO:0007669"/>
    <property type="project" value="InterPro"/>
</dbReference>
<dbReference type="RefSeq" id="WP_110296968.1">
    <property type="nucleotide sequence ID" value="NZ_QJJM01000001.1"/>
</dbReference>
<proteinExistence type="predicted"/>
<keyword evidence="2" id="KW-0812">Transmembrane</keyword>
<protein>
    <submittedName>
        <fullName evidence="4">Sporulation related protein</fullName>
    </submittedName>
</protein>
<feature type="region of interest" description="Disordered" evidence="1">
    <location>
        <begin position="1"/>
        <end position="20"/>
    </location>
</feature>
<name>A0A2V3VDR3_9SPHN</name>
<feature type="domain" description="SPOR" evidence="3">
    <location>
        <begin position="127"/>
        <end position="208"/>
    </location>
</feature>
<dbReference type="InterPro" id="IPR036680">
    <property type="entry name" value="SPOR-like_sf"/>
</dbReference>
<dbReference type="SUPFAM" id="SSF110997">
    <property type="entry name" value="Sporulation related repeat"/>
    <property type="match status" value="1"/>
</dbReference>
<comment type="caution">
    <text evidence="4">The sequence shown here is derived from an EMBL/GenBank/DDBJ whole genome shotgun (WGS) entry which is preliminary data.</text>
</comment>
<gene>
    <name evidence="4" type="ORF">C7451_10133</name>
</gene>
<feature type="compositionally biased region" description="Polar residues" evidence="1">
    <location>
        <begin position="109"/>
        <end position="118"/>
    </location>
</feature>
<dbReference type="Proteomes" id="UP000248014">
    <property type="component" value="Unassembled WGS sequence"/>
</dbReference>
<evidence type="ECO:0000256" key="2">
    <source>
        <dbReference type="SAM" id="Phobius"/>
    </source>
</evidence>
<keyword evidence="5" id="KW-1185">Reference proteome</keyword>
<feature type="region of interest" description="Disordered" evidence="1">
    <location>
        <begin position="76"/>
        <end position="131"/>
    </location>
</feature>
<feature type="transmembrane region" description="Helical" evidence="2">
    <location>
        <begin position="46"/>
        <end position="67"/>
    </location>
</feature>
<reference evidence="4 5" key="1">
    <citation type="submission" date="2018-05" db="EMBL/GenBank/DDBJ databases">
        <title>Genomic Encyclopedia of Type Strains, Phase IV (KMG-IV): sequencing the most valuable type-strain genomes for metagenomic binning, comparative biology and taxonomic classification.</title>
        <authorList>
            <person name="Goeker M."/>
        </authorList>
    </citation>
    <scope>NUCLEOTIDE SEQUENCE [LARGE SCALE GENOMIC DNA]</scope>
    <source>
        <strain evidence="4 5">DSM 3183</strain>
    </source>
</reference>
<accession>A0A2V3VDR3</accession>
<organism evidence="4 5">
    <name type="scientific">Blastomonas natatoria</name>
    <dbReference type="NCBI Taxonomy" id="34015"/>
    <lineage>
        <taxon>Bacteria</taxon>
        <taxon>Pseudomonadati</taxon>
        <taxon>Pseudomonadota</taxon>
        <taxon>Alphaproteobacteria</taxon>
        <taxon>Sphingomonadales</taxon>
        <taxon>Sphingomonadaceae</taxon>
        <taxon>Blastomonas</taxon>
    </lineage>
</organism>
<evidence type="ECO:0000313" key="4">
    <source>
        <dbReference type="EMBL" id="PXW78971.1"/>
    </source>
</evidence>